<protein>
    <recommendedName>
        <fullName evidence="1">F-box domain-containing protein</fullName>
    </recommendedName>
</protein>
<evidence type="ECO:0000259" key="1">
    <source>
        <dbReference type="Pfam" id="PF12937"/>
    </source>
</evidence>
<dbReference type="InterPro" id="IPR001810">
    <property type="entry name" value="F-box_dom"/>
</dbReference>
<dbReference type="SUPFAM" id="SSF52058">
    <property type="entry name" value="L domain-like"/>
    <property type="match status" value="1"/>
</dbReference>
<dbReference type="Gene3D" id="3.80.10.10">
    <property type="entry name" value="Ribonuclease Inhibitor"/>
    <property type="match status" value="1"/>
</dbReference>
<dbReference type="OrthoDB" id="5139510at2759"/>
<evidence type="ECO:0000313" key="2">
    <source>
        <dbReference type="EMBL" id="CCA75662.1"/>
    </source>
</evidence>
<keyword evidence="3" id="KW-1185">Reference proteome</keyword>
<dbReference type="AlphaFoldDB" id="G4TWG9"/>
<sequence length="459" mass="51932">MPFKLSRALLRSTDKWRTRLLPDIVSKDKSSENYSNASAMAANLPPEILLLVFGVLPTEPIYDSWPRWPVSPKDLTSAALVCRSWRLPATAVLYRVIEVKTIRELKLLTAAVLKYPHLKPLIKSLFLPLRFQAVCPPIVVVQYQLLLTLLTDLDEVSYQINENCVTERPVIGESSQRNRNSELRFLGLAGCTTQPFNLPPVYAFFPNLRCLHLTGFKLCERLDPDTTPPLLRLEEITVQVDNCFGLLDDWLCTLPNLRTICVAAMPSQPIAPTKVLQMNRITHLELVVCRTETTYAGTWLGVSNSLRILSITADVFNSSFPEFPMELDHLKIWTVRYIELKMDHFIEYIKSGPMIRTLTIIKDTHADYFVTVESVVQKYCKQGGTNLVILSENCGCKDCLQAKEGAIVEKKKASTSGFLHTAASVAGRSMGRRKPRRIMSPEESEIARWEAAETWAVEY</sequence>
<proteinExistence type="predicted"/>
<evidence type="ECO:0000313" key="3">
    <source>
        <dbReference type="Proteomes" id="UP000007148"/>
    </source>
</evidence>
<comment type="caution">
    <text evidence="2">The sequence shown here is derived from an EMBL/GenBank/DDBJ whole genome shotgun (WGS) entry which is preliminary data.</text>
</comment>
<reference evidence="2 3" key="1">
    <citation type="journal article" date="2011" name="PLoS Pathog.">
        <title>Endophytic Life Strategies Decoded by Genome and Transcriptome Analyses of the Mutualistic Root Symbiont Piriformospora indica.</title>
        <authorList>
            <person name="Zuccaro A."/>
            <person name="Lahrmann U."/>
            <person name="Guldener U."/>
            <person name="Langen G."/>
            <person name="Pfiffi S."/>
            <person name="Biedenkopf D."/>
            <person name="Wong P."/>
            <person name="Samans B."/>
            <person name="Grimm C."/>
            <person name="Basiewicz M."/>
            <person name="Murat C."/>
            <person name="Martin F."/>
            <person name="Kogel K.H."/>
        </authorList>
    </citation>
    <scope>NUCLEOTIDE SEQUENCE [LARGE SCALE GENOMIC DNA]</scope>
    <source>
        <strain evidence="2 3">DSM 11827</strain>
    </source>
</reference>
<dbReference type="Gene3D" id="1.20.1280.50">
    <property type="match status" value="1"/>
</dbReference>
<dbReference type="EMBL" id="CAFZ01000494">
    <property type="protein sequence ID" value="CCA75662.1"/>
    <property type="molecule type" value="Genomic_DNA"/>
</dbReference>
<dbReference type="HOGENOM" id="CLU_048621_0_0_1"/>
<dbReference type="InParanoid" id="G4TWG9"/>
<feature type="domain" description="F-box" evidence="1">
    <location>
        <begin position="42"/>
        <end position="89"/>
    </location>
</feature>
<accession>G4TWG9</accession>
<dbReference type="SUPFAM" id="SSF81383">
    <property type="entry name" value="F-box domain"/>
    <property type="match status" value="1"/>
</dbReference>
<name>G4TWG9_SERID</name>
<organism evidence="2 3">
    <name type="scientific">Serendipita indica (strain DSM 11827)</name>
    <name type="common">Root endophyte fungus</name>
    <name type="synonym">Piriformospora indica</name>
    <dbReference type="NCBI Taxonomy" id="1109443"/>
    <lineage>
        <taxon>Eukaryota</taxon>
        <taxon>Fungi</taxon>
        <taxon>Dikarya</taxon>
        <taxon>Basidiomycota</taxon>
        <taxon>Agaricomycotina</taxon>
        <taxon>Agaricomycetes</taxon>
        <taxon>Sebacinales</taxon>
        <taxon>Serendipitaceae</taxon>
        <taxon>Serendipita</taxon>
    </lineage>
</organism>
<dbReference type="InterPro" id="IPR032675">
    <property type="entry name" value="LRR_dom_sf"/>
</dbReference>
<dbReference type="Pfam" id="PF12937">
    <property type="entry name" value="F-box-like"/>
    <property type="match status" value="1"/>
</dbReference>
<dbReference type="CDD" id="cd09917">
    <property type="entry name" value="F-box_SF"/>
    <property type="match status" value="1"/>
</dbReference>
<gene>
    <name evidence="2" type="ORF">PIIN_09652</name>
</gene>
<dbReference type="InterPro" id="IPR036047">
    <property type="entry name" value="F-box-like_dom_sf"/>
</dbReference>
<dbReference type="Proteomes" id="UP000007148">
    <property type="component" value="Unassembled WGS sequence"/>
</dbReference>